<evidence type="ECO:0000256" key="1">
    <source>
        <dbReference type="SAM" id="SignalP"/>
    </source>
</evidence>
<dbReference type="Gene3D" id="2.30.180.10">
    <property type="entry name" value="FAS1 domain"/>
    <property type="match status" value="1"/>
</dbReference>
<proteinExistence type="predicted"/>
<comment type="caution">
    <text evidence="3">The sequence shown here is derived from an EMBL/GenBank/DDBJ whole genome shotgun (WGS) entry which is preliminary data.</text>
</comment>
<dbReference type="PANTHER" id="PTHR10900:SF77">
    <property type="entry name" value="FI19380P1"/>
    <property type="match status" value="1"/>
</dbReference>
<feature type="signal peptide" evidence="1">
    <location>
        <begin position="1"/>
        <end position="20"/>
    </location>
</feature>
<dbReference type="AlphaFoldDB" id="A0A937DBF5"/>
<feature type="chain" id="PRO_5037527903" evidence="1">
    <location>
        <begin position="21"/>
        <end position="194"/>
    </location>
</feature>
<dbReference type="InterPro" id="IPR050904">
    <property type="entry name" value="Adhesion/Biosynth-related"/>
</dbReference>
<evidence type="ECO:0000313" key="4">
    <source>
        <dbReference type="Proteomes" id="UP000651057"/>
    </source>
</evidence>
<dbReference type="PROSITE" id="PS51257">
    <property type="entry name" value="PROKAR_LIPOPROTEIN"/>
    <property type="match status" value="1"/>
</dbReference>
<dbReference type="PROSITE" id="PS50213">
    <property type="entry name" value="FAS1"/>
    <property type="match status" value="1"/>
</dbReference>
<dbReference type="PANTHER" id="PTHR10900">
    <property type="entry name" value="PERIOSTIN-RELATED"/>
    <property type="match status" value="1"/>
</dbReference>
<dbReference type="InterPro" id="IPR036378">
    <property type="entry name" value="FAS1_dom_sf"/>
</dbReference>
<dbReference type="EMBL" id="JAERQJ010000011">
    <property type="protein sequence ID" value="MBL0685692.1"/>
    <property type="molecule type" value="Genomic_DNA"/>
</dbReference>
<evidence type="ECO:0000259" key="2">
    <source>
        <dbReference type="PROSITE" id="PS50213"/>
    </source>
</evidence>
<dbReference type="Proteomes" id="UP000651057">
    <property type="component" value="Unassembled WGS sequence"/>
</dbReference>
<dbReference type="SUPFAM" id="SSF82153">
    <property type="entry name" value="FAS1 domain"/>
    <property type="match status" value="1"/>
</dbReference>
<name>A0A937DBF5_9FLAO</name>
<dbReference type="RefSeq" id="WP_201924030.1">
    <property type="nucleotide sequence ID" value="NZ_BAABAX010000026.1"/>
</dbReference>
<feature type="domain" description="FAS1" evidence="2">
    <location>
        <begin position="47"/>
        <end position="191"/>
    </location>
</feature>
<keyword evidence="4" id="KW-1185">Reference proteome</keyword>
<organism evidence="3 4">
    <name type="scientific">Aquimarina mytili</name>
    <dbReference type="NCBI Taxonomy" id="874423"/>
    <lineage>
        <taxon>Bacteria</taxon>
        <taxon>Pseudomonadati</taxon>
        <taxon>Bacteroidota</taxon>
        <taxon>Flavobacteriia</taxon>
        <taxon>Flavobacteriales</taxon>
        <taxon>Flavobacteriaceae</taxon>
        <taxon>Aquimarina</taxon>
    </lineage>
</organism>
<dbReference type="Pfam" id="PF02469">
    <property type="entry name" value="Fasciclin"/>
    <property type="match status" value="1"/>
</dbReference>
<keyword evidence="1" id="KW-0732">Signal</keyword>
<dbReference type="InterPro" id="IPR000782">
    <property type="entry name" value="FAS1_domain"/>
</dbReference>
<accession>A0A937DBF5</accession>
<dbReference type="SMART" id="SM00554">
    <property type="entry name" value="FAS1"/>
    <property type="match status" value="1"/>
</dbReference>
<sequence length="194" mass="21328">MHFKTSLHILSILGVLLFSACTPSKKSTSKDEKLIAQASILPTEEKVPTLSEIISVDVGFTKLSEMIQATEYAKKLEEEGPYTVFAPTNGALDRLPPKMLENLKKPENQEKLISVISYHIIPGLINKQDIIKAIKEYGGSVKLKTIAGDRLTASMKGDKIYLIDERGSAGRLMINDIEASNGIIHTTESVMMPN</sequence>
<gene>
    <name evidence="3" type="ORF">JJQ60_19325</name>
</gene>
<evidence type="ECO:0000313" key="3">
    <source>
        <dbReference type="EMBL" id="MBL0685692.1"/>
    </source>
</evidence>
<protein>
    <submittedName>
        <fullName evidence="3">Fasciclin domain-containing protein</fullName>
    </submittedName>
</protein>
<reference evidence="3" key="1">
    <citation type="submission" date="2021-01" db="EMBL/GenBank/DDBJ databases">
        <authorList>
            <person name="Zhong Y.L."/>
        </authorList>
    </citation>
    <scope>NUCLEOTIDE SEQUENCE</scope>
    <source>
        <strain evidence="3">KCTC 23302</strain>
    </source>
</reference>